<sequence length="427" mass="43502">MHDTYPLGLRVTGRLVVVVGGGPVALRRVGGLLASGARVRVVAPDVVQELAALVARGVVEHVTRGYCDGDLDGAWLVHTATGDPAVDARVAEDAELLRTFCVTAGDAELGTAWVPAVARTPVEGGQVTVAVTGGRDPRRALRVRDAVAAGLDDGSLPLRRVRPDDAPRPGRVALVGGGPGAAGLVTTRGRRLLAAADVVVVDRLAPRSLVAGLGDDVEVIDVGKTAGHHPVPQERISALLVEHALAGRDVVRLKGGDPYVFGRGGEELEACRSHGIEVEVVPGVTSAVSVPAAAGIPVTHRGVAHGFSVLTGHDDVGQVPGGTDHTVVLLMGVTRLADTARALVAAGRPAATPVAVVEDGFGPRQRTTVGTLADIAERAAAVGVRAPAVTVVGDVVRLGPAWRREWANVGAASGAAHVVAPPAVRTT</sequence>
<dbReference type="PIRSF" id="PIRSF036426">
    <property type="entry name" value="Sirohaem_synth"/>
    <property type="match status" value="1"/>
</dbReference>
<comment type="catalytic activity">
    <reaction evidence="11">
        <text>precorrin-2 + NAD(+) = sirohydrochlorin + NADH + 2 H(+)</text>
        <dbReference type="Rhea" id="RHEA:15613"/>
        <dbReference type="ChEBI" id="CHEBI:15378"/>
        <dbReference type="ChEBI" id="CHEBI:57540"/>
        <dbReference type="ChEBI" id="CHEBI:57945"/>
        <dbReference type="ChEBI" id="CHEBI:58351"/>
        <dbReference type="ChEBI" id="CHEBI:58827"/>
        <dbReference type="EC" id="1.3.1.76"/>
    </reaction>
</comment>
<evidence type="ECO:0000256" key="11">
    <source>
        <dbReference type="ARBA" id="ARBA00047561"/>
    </source>
</evidence>
<feature type="domain" description="Tetrapyrrole methylase" evidence="12">
    <location>
        <begin position="172"/>
        <end position="375"/>
    </location>
</feature>
<dbReference type="InterPro" id="IPR036291">
    <property type="entry name" value="NAD(P)-bd_dom_sf"/>
</dbReference>
<accession>A0ABN2IYT8</accession>
<gene>
    <name evidence="13" type="primary">cobA</name>
    <name evidence="13" type="ORF">GCM10009809_08400</name>
</gene>
<dbReference type="InterPro" id="IPR014777">
    <property type="entry name" value="4pyrrole_Mease_sub1"/>
</dbReference>
<comment type="pathway">
    <text evidence="1">Porphyrin-containing compound metabolism; siroheme biosynthesis; sirohydrochlorin from precorrin-2: step 1/1.</text>
</comment>
<evidence type="ECO:0000259" key="12">
    <source>
        <dbReference type="Pfam" id="PF00590"/>
    </source>
</evidence>
<dbReference type="InterPro" id="IPR014776">
    <property type="entry name" value="4pyrrole_Mease_sub2"/>
</dbReference>
<evidence type="ECO:0000256" key="6">
    <source>
        <dbReference type="ARBA" id="ARBA00023002"/>
    </source>
</evidence>
<keyword evidence="9" id="KW-0627">Porphyrin biosynthesis</keyword>
<comment type="caution">
    <text evidence="13">The sequence shown here is derived from an EMBL/GenBank/DDBJ whole genome shotgun (WGS) entry which is preliminary data.</text>
</comment>
<evidence type="ECO:0000256" key="7">
    <source>
        <dbReference type="ARBA" id="ARBA00023027"/>
    </source>
</evidence>
<evidence type="ECO:0000256" key="2">
    <source>
        <dbReference type="ARBA" id="ARBA00022573"/>
    </source>
</evidence>
<evidence type="ECO:0000256" key="1">
    <source>
        <dbReference type="ARBA" id="ARBA00005010"/>
    </source>
</evidence>
<keyword evidence="6" id="KW-0560">Oxidoreductase</keyword>
<dbReference type="InterPro" id="IPR035996">
    <property type="entry name" value="4pyrrol_Methylase_sf"/>
</dbReference>
<dbReference type="InterPro" id="IPR006367">
    <property type="entry name" value="Sirohaem_synthase_N"/>
</dbReference>
<dbReference type="InterPro" id="IPR006366">
    <property type="entry name" value="CobA/CysG_C"/>
</dbReference>
<name>A0ABN2IYT8_9MICO</name>
<dbReference type="Pfam" id="PF00590">
    <property type="entry name" value="TP_methylase"/>
    <property type="match status" value="1"/>
</dbReference>
<dbReference type="SUPFAM" id="SSF51735">
    <property type="entry name" value="NAD(P)-binding Rossmann-fold domains"/>
    <property type="match status" value="1"/>
</dbReference>
<evidence type="ECO:0000256" key="10">
    <source>
        <dbReference type="ARBA" id="ARBA00023268"/>
    </source>
</evidence>
<dbReference type="Pfam" id="PF13241">
    <property type="entry name" value="NAD_binding_7"/>
    <property type="match status" value="1"/>
</dbReference>
<dbReference type="EMBL" id="BAAAPM010000003">
    <property type="protein sequence ID" value="GAA1714549.1"/>
    <property type="molecule type" value="Genomic_DNA"/>
</dbReference>
<dbReference type="NCBIfam" id="TIGR01470">
    <property type="entry name" value="cysG_Nterm"/>
    <property type="match status" value="1"/>
</dbReference>
<keyword evidence="5" id="KW-0949">S-adenosyl-L-methionine</keyword>
<dbReference type="NCBIfam" id="NF004790">
    <property type="entry name" value="PRK06136.1"/>
    <property type="match status" value="1"/>
</dbReference>
<dbReference type="InterPro" id="IPR050161">
    <property type="entry name" value="Siro_Cobalamin_biosynth"/>
</dbReference>
<evidence type="ECO:0000256" key="3">
    <source>
        <dbReference type="ARBA" id="ARBA00022603"/>
    </source>
</evidence>
<keyword evidence="14" id="KW-1185">Reference proteome</keyword>
<dbReference type="Gene3D" id="3.30.950.10">
    <property type="entry name" value="Methyltransferase, Cobalt-precorrin-4 Transmethylase, Domain 2"/>
    <property type="match status" value="1"/>
</dbReference>
<dbReference type="SUPFAM" id="SSF53790">
    <property type="entry name" value="Tetrapyrrole methylase"/>
    <property type="match status" value="1"/>
</dbReference>
<reference evidence="13 14" key="1">
    <citation type="journal article" date="2019" name="Int. J. Syst. Evol. Microbiol.">
        <title>The Global Catalogue of Microorganisms (GCM) 10K type strain sequencing project: providing services to taxonomists for standard genome sequencing and annotation.</title>
        <authorList>
            <consortium name="The Broad Institute Genomics Platform"/>
            <consortium name="The Broad Institute Genome Sequencing Center for Infectious Disease"/>
            <person name="Wu L."/>
            <person name="Ma J."/>
        </authorList>
    </citation>
    <scope>NUCLEOTIDE SEQUENCE [LARGE SCALE GENOMIC DNA]</scope>
    <source>
        <strain evidence="13 14">JCM 15589</strain>
    </source>
</reference>
<evidence type="ECO:0000313" key="14">
    <source>
        <dbReference type="Proteomes" id="UP001501138"/>
    </source>
</evidence>
<keyword evidence="8" id="KW-0456">Lyase</keyword>
<keyword evidence="7" id="KW-0520">NAD</keyword>
<dbReference type="InterPro" id="IPR000878">
    <property type="entry name" value="4pyrrol_Mease"/>
</dbReference>
<dbReference type="Gene3D" id="3.40.50.720">
    <property type="entry name" value="NAD(P)-binding Rossmann-like Domain"/>
    <property type="match status" value="1"/>
</dbReference>
<protein>
    <submittedName>
        <fullName evidence="13">Uroporphyrinogen-III C-methyltransferase</fullName>
    </submittedName>
</protein>
<keyword evidence="4" id="KW-0808">Transferase</keyword>
<dbReference type="NCBIfam" id="TIGR01469">
    <property type="entry name" value="cobA_cysG_Cterm"/>
    <property type="match status" value="1"/>
</dbReference>
<proteinExistence type="predicted"/>
<keyword evidence="3" id="KW-0489">Methyltransferase</keyword>
<dbReference type="PANTHER" id="PTHR45790:SF3">
    <property type="entry name" value="S-ADENOSYL-L-METHIONINE-DEPENDENT UROPORPHYRINOGEN III METHYLTRANSFERASE, CHLOROPLASTIC"/>
    <property type="match status" value="1"/>
</dbReference>
<evidence type="ECO:0000256" key="4">
    <source>
        <dbReference type="ARBA" id="ARBA00022679"/>
    </source>
</evidence>
<dbReference type="CDD" id="cd11642">
    <property type="entry name" value="SUMT"/>
    <property type="match status" value="1"/>
</dbReference>
<keyword evidence="10" id="KW-0511">Multifunctional enzyme</keyword>
<dbReference type="Proteomes" id="UP001501138">
    <property type="component" value="Unassembled WGS sequence"/>
</dbReference>
<dbReference type="RefSeq" id="WP_344245983.1">
    <property type="nucleotide sequence ID" value="NZ_BAAAPM010000003.1"/>
</dbReference>
<evidence type="ECO:0000256" key="9">
    <source>
        <dbReference type="ARBA" id="ARBA00023244"/>
    </source>
</evidence>
<keyword evidence="2" id="KW-0169">Cobalamin biosynthesis</keyword>
<evidence type="ECO:0000313" key="13">
    <source>
        <dbReference type="EMBL" id="GAA1714549.1"/>
    </source>
</evidence>
<dbReference type="Gene3D" id="3.40.1010.10">
    <property type="entry name" value="Cobalt-precorrin-4 Transmethylase, Domain 1"/>
    <property type="match status" value="1"/>
</dbReference>
<dbReference type="PANTHER" id="PTHR45790">
    <property type="entry name" value="SIROHEME SYNTHASE-RELATED"/>
    <property type="match status" value="1"/>
</dbReference>
<dbReference type="InterPro" id="IPR012409">
    <property type="entry name" value="Sirohaem_synth"/>
</dbReference>
<evidence type="ECO:0000256" key="5">
    <source>
        <dbReference type="ARBA" id="ARBA00022691"/>
    </source>
</evidence>
<evidence type="ECO:0000256" key="8">
    <source>
        <dbReference type="ARBA" id="ARBA00023239"/>
    </source>
</evidence>
<organism evidence="13 14">
    <name type="scientific">Isoptericola hypogeus</name>
    <dbReference type="NCBI Taxonomy" id="300179"/>
    <lineage>
        <taxon>Bacteria</taxon>
        <taxon>Bacillati</taxon>
        <taxon>Actinomycetota</taxon>
        <taxon>Actinomycetes</taxon>
        <taxon>Micrococcales</taxon>
        <taxon>Promicromonosporaceae</taxon>
        <taxon>Isoptericola</taxon>
    </lineage>
</organism>